<dbReference type="SMART" id="SM00322">
    <property type="entry name" value="KH"/>
    <property type="match status" value="1"/>
</dbReference>
<organism evidence="4 5">
    <name type="scientific">Rhynocoris fuscipes</name>
    <dbReference type="NCBI Taxonomy" id="488301"/>
    <lineage>
        <taxon>Eukaryota</taxon>
        <taxon>Metazoa</taxon>
        <taxon>Ecdysozoa</taxon>
        <taxon>Arthropoda</taxon>
        <taxon>Hexapoda</taxon>
        <taxon>Insecta</taxon>
        <taxon>Pterygota</taxon>
        <taxon>Neoptera</taxon>
        <taxon>Paraneoptera</taxon>
        <taxon>Hemiptera</taxon>
        <taxon>Heteroptera</taxon>
        <taxon>Panheteroptera</taxon>
        <taxon>Cimicomorpha</taxon>
        <taxon>Reduviidae</taxon>
        <taxon>Harpactorinae</taxon>
        <taxon>Harpactorini</taxon>
        <taxon>Rhynocoris</taxon>
    </lineage>
</organism>
<dbReference type="InterPro" id="IPR055256">
    <property type="entry name" value="KH_1_KHDC4/BBP-like"/>
</dbReference>
<dbReference type="AlphaFoldDB" id="A0AAW1CSC0"/>
<proteinExistence type="predicted"/>
<keyword evidence="1" id="KW-0694">RNA-binding</keyword>
<feature type="compositionally biased region" description="Basic and acidic residues" evidence="2">
    <location>
        <begin position="8"/>
        <end position="84"/>
    </location>
</feature>
<dbReference type="Pfam" id="PF22675">
    <property type="entry name" value="KH-I_KHDC4-BBP"/>
    <property type="match status" value="1"/>
</dbReference>
<dbReference type="GO" id="GO:0003729">
    <property type="term" value="F:mRNA binding"/>
    <property type="evidence" value="ECO:0007669"/>
    <property type="project" value="TreeGrafter"/>
</dbReference>
<comment type="caution">
    <text evidence="4">The sequence shown here is derived from an EMBL/GenBank/DDBJ whole genome shotgun (WGS) entry which is preliminary data.</text>
</comment>
<dbReference type="EMBL" id="JAPXFL010000009">
    <property type="protein sequence ID" value="KAK9501376.1"/>
    <property type="molecule type" value="Genomic_DNA"/>
</dbReference>
<dbReference type="PANTHER" id="PTHR11208:SF42">
    <property type="entry name" value="QUAKING RELATED 54B, ISOFORM E"/>
    <property type="match status" value="1"/>
</dbReference>
<name>A0AAW1CSC0_9HEMI</name>
<gene>
    <name evidence="4" type="ORF">O3M35_012111</name>
</gene>
<feature type="domain" description="K Homology" evidence="3">
    <location>
        <begin position="142"/>
        <end position="238"/>
    </location>
</feature>
<dbReference type="SUPFAM" id="SSF54791">
    <property type="entry name" value="Eukaryotic type KH-domain (KH-domain type I)"/>
    <property type="match status" value="1"/>
</dbReference>
<dbReference type="GO" id="GO:0005634">
    <property type="term" value="C:nucleus"/>
    <property type="evidence" value="ECO:0007669"/>
    <property type="project" value="TreeGrafter"/>
</dbReference>
<dbReference type="PANTHER" id="PTHR11208">
    <property type="entry name" value="RNA-BINDING PROTEIN RELATED"/>
    <property type="match status" value="1"/>
</dbReference>
<feature type="region of interest" description="Disordered" evidence="2">
    <location>
        <begin position="281"/>
        <end position="300"/>
    </location>
</feature>
<dbReference type="GO" id="GO:0000381">
    <property type="term" value="P:regulation of alternative mRNA splicing, via spliceosome"/>
    <property type="evidence" value="ECO:0007669"/>
    <property type="project" value="TreeGrafter"/>
</dbReference>
<dbReference type="InterPro" id="IPR045071">
    <property type="entry name" value="BBP-like"/>
</dbReference>
<sequence length="352" mass="40048">MAESVSENTKENVETTSEQKDKVEIKEEKETSGKSDEKNLTEEENKNKVINEVEKSKTNEEGKSKTIKTTDSKSENKKGKEIVGGKAEEETVEKFIEELMKEEEMIDKVKCPKIRKLIDDKKYDLKNRGKNLNVTNMMKGSSRIIERVYIPSIGKKKPQFLIPKLIGLRGQNLRRIERDTKTKLTIRGKGSKIRNTTAINLIDPKYDHLSEEAHIEIVAEALPDEAHLRISHAIKQLRDFIINEDNIMNGKTQQSHAPWNQMRDTLQIIIPRPAPFDSYPQYSDSSPSAGNFGLTSQQQQHYGLQTSSQNYLVRDIGLSNGVGNNFASRTNLVNGNVFRNNGRSRVSPYLIF</sequence>
<evidence type="ECO:0000256" key="1">
    <source>
        <dbReference type="ARBA" id="ARBA00022884"/>
    </source>
</evidence>
<feature type="region of interest" description="Disordered" evidence="2">
    <location>
        <begin position="1"/>
        <end position="84"/>
    </location>
</feature>
<keyword evidence="5" id="KW-1185">Reference proteome</keyword>
<protein>
    <recommendedName>
        <fullName evidence="3">K Homology domain-containing protein</fullName>
    </recommendedName>
</protein>
<evidence type="ECO:0000256" key="2">
    <source>
        <dbReference type="SAM" id="MobiDB-lite"/>
    </source>
</evidence>
<dbReference type="InterPro" id="IPR004087">
    <property type="entry name" value="KH_dom"/>
</dbReference>
<evidence type="ECO:0000259" key="3">
    <source>
        <dbReference type="SMART" id="SM00322"/>
    </source>
</evidence>
<dbReference type="InterPro" id="IPR036612">
    <property type="entry name" value="KH_dom_type_1_sf"/>
</dbReference>
<reference evidence="4 5" key="1">
    <citation type="submission" date="2022-12" db="EMBL/GenBank/DDBJ databases">
        <title>Chromosome-level genome assembly of true bugs.</title>
        <authorList>
            <person name="Ma L."/>
            <person name="Li H."/>
        </authorList>
    </citation>
    <scope>NUCLEOTIDE SEQUENCE [LARGE SCALE GENOMIC DNA]</scope>
    <source>
        <strain evidence="4">Lab_2022b</strain>
    </source>
</reference>
<evidence type="ECO:0000313" key="5">
    <source>
        <dbReference type="Proteomes" id="UP001461498"/>
    </source>
</evidence>
<accession>A0AAW1CSC0</accession>
<dbReference type="Gene3D" id="3.30.1370.10">
    <property type="entry name" value="K Homology domain, type 1"/>
    <property type="match status" value="1"/>
</dbReference>
<evidence type="ECO:0000313" key="4">
    <source>
        <dbReference type="EMBL" id="KAK9501376.1"/>
    </source>
</evidence>
<dbReference type="Proteomes" id="UP001461498">
    <property type="component" value="Unassembled WGS sequence"/>
</dbReference>